<feature type="region of interest" description="Disordered" evidence="2">
    <location>
        <begin position="85"/>
        <end position="106"/>
    </location>
</feature>
<keyword evidence="5" id="KW-1185">Reference proteome</keyword>
<evidence type="ECO:0000313" key="4">
    <source>
        <dbReference type="EMBL" id="KAK4014063.1"/>
    </source>
</evidence>
<accession>A0ABQ9ZMP7</accession>
<keyword evidence="1" id="KW-0479">Metal-binding</keyword>
<dbReference type="SUPFAM" id="SSF50630">
    <property type="entry name" value="Acid proteases"/>
    <property type="match status" value="1"/>
</dbReference>
<keyword evidence="1" id="KW-0862">Zinc</keyword>
<dbReference type="SUPFAM" id="SSF57756">
    <property type="entry name" value="Retrovirus zinc finger-like domains"/>
    <property type="match status" value="1"/>
</dbReference>
<dbReference type="InterPro" id="IPR036875">
    <property type="entry name" value="Znf_CCHC_sf"/>
</dbReference>
<dbReference type="Proteomes" id="UP001234178">
    <property type="component" value="Unassembled WGS sequence"/>
</dbReference>
<evidence type="ECO:0000313" key="5">
    <source>
        <dbReference type="Proteomes" id="UP001234178"/>
    </source>
</evidence>
<keyword evidence="1" id="KW-0863">Zinc-finger</keyword>
<sequence length="306" mass="34007">MSEATKLVHLWRGLKPSLLEKLWSLKPNSCDEFIQEIKRYQEMTSRARHEEWAMGVVGKQTPTAGSERMDRIEKLPEGLMGAVASRNASGAATQQGERAESQQYRSDNRSILKWTSDGEPICSRCKTTNGQGGLRGRTPDGQVVCYGCEGIGHIRHDCPSSQREGGAPQQQQQVRFAGEGRQVIGLVGTQHVDPEVLAWPILKIDIQRMVVLDVWCWGKRVAAVIDTGAGVSVCSPKLVRELEITVTPWRANRLVSVDGKEIQPGGANNAVSIRWEDDRRGGGFGFWTATSTYFWGRTCWKNLERG</sequence>
<evidence type="ECO:0000259" key="3">
    <source>
        <dbReference type="PROSITE" id="PS50158"/>
    </source>
</evidence>
<name>A0ABQ9ZMP7_9CRUS</name>
<organism evidence="4 5">
    <name type="scientific">Daphnia magna</name>
    <dbReference type="NCBI Taxonomy" id="35525"/>
    <lineage>
        <taxon>Eukaryota</taxon>
        <taxon>Metazoa</taxon>
        <taxon>Ecdysozoa</taxon>
        <taxon>Arthropoda</taxon>
        <taxon>Crustacea</taxon>
        <taxon>Branchiopoda</taxon>
        <taxon>Diplostraca</taxon>
        <taxon>Cladocera</taxon>
        <taxon>Anomopoda</taxon>
        <taxon>Daphniidae</taxon>
        <taxon>Daphnia</taxon>
    </lineage>
</organism>
<dbReference type="InterPro" id="IPR021109">
    <property type="entry name" value="Peptidase_aspartic_dom_sf"/>
</dbReference>
<proteinExistence type="predicted"/>
<dbReference type="EMBL" id="JAOYFB010000004">
    <property type="protein sequence ID" value="KAK4014063.1"/>
    <property type="molecule type" value="Genomic_DNA"/>
</dbReference>
<gene>
    <name evidence="4" type="ORF">OUZ56_026609</name>
</gene>
<evidence type="ECO:0000256" key="1">
    <source>
        <dbReference type="PROSITE-ProRule" id="PRU00047"/>
    </source>
</evidence>
<feature type="domain" description="CCHC-type" evidence="3">
    <location>
        <begin position="145"/>
        <end position="160"/>
    </location>
</feature>
<dbReference type="Gene3D" id="2.40.70.10">
    <property type="entry name" value="Acid Proteases"/>
    <property type="match status" value="1"/>
</dbReference>
<comment type="caution">
    <text evidence="4">The sequence shown here is derived from an EMBL/GenBank/DDBJ whole genome shotgun (WGS) entry which is preliminary data.</text>
</comment>
<evidence type="ECO:0000256" key="2">
    <source>
        <dbReference type="SAM" id="MobiDB-lite"/>
    </source>
</evidence>
<dbReference type="PROSITE" id="PS50158">
    <property type="entry name" value="ZF_CCHC"/>
    <property type="match status" value="1"/>
</dbReference>
<feature type="compositionally biased region" description="Polar residues" evidence="2">
    <location>
        <begin position="86"/>
        <end position="105"/>
    </location>
</feature>
<protein>
    <recommendedName>
        <fullName evidence="3">CCHC-type domain-containing protein</fullName>
    </recommendedName>
</protein>
<reference evidence="4 5" key="1">
    <citation type="journal article" date="2023" name="Nucleic Acids Res.">
        <title>The hologenome of Daphnia magna reveals possible DNA methylation and microbiome-mediated evolution of the host genome.</title>
        <authorList>
            <person name="Chaturvedi A."/>
            <person name="Li X."/>
            <person name="Dhandapani V."/>
            <person name="Marshall H."/>
            <person name="Kissane S."/>
            <person name="Cuenca-Cambronero M."/>
            <person name="Asole G."/>
            <person name="Calvet F."/>
            <person name="Ruiz-Romero M."/>
            <person name="Marangio P."/>
            <person name="Guigo R."/>
            <person name="Rago D."/>
            <person name="Mirbahai L."/>
            <person name="Eastwood N."/>
            <person name="Colbourne J.K."/>
            <person name="Zhou J."/>
            <person name="Mallon E."/>
            <person name="Orsini L."/>
        </authorList>
    </citation>
    <scope>NUCLEOTIDE SEQUENCE [LARGE SCALE GENOMIC DNA]</scope>
    <source>
        <strain evidence="4">LRV0_1</strain>
    </source>
</reference>
<dbReference type="InterPro" id="IPR001878">
    <property type="entry name" value="Znf_CCHC"/>
</dbReference>
<dbReference type="CDD" id="cd00303">
    <property type="entry name" value="retropepsin_like"/>
    <property type="match status" value="1"/>
</dbReference>